<dbReference type="Pfam" id="PF00664">
    <property type="entry name" value="ABC_membrane"/>
    <property type="match status" value="2"/>
</dbReference>
<dbReference type="SMART" id="SM00382">
    <property type="entry name" value="AAA"/>
    <property type="match status" value="2"/>
</dbReference>
<keyword evidence="6" id="KW-0067">ATP-binding</keyword>
<feature type="transmembrane region" description="Helical" evidence="10">
    <location>
        <begin position="1020"/>
        <end position="1040"/>
    </location>
</feature>
<feature type="domain" description="ABC transporter" evidence="11">
    <location>
        <begin position="596"/>
        <end position="825"/>
    </location>
</feature>
<dbReference type="InterPro" id="IPR003439">
    <property type="entry name" value="ABC_transporter-like_ATP-bd"/>
</dbReference>
<dbReference type="InterPro" id="IPR036640">
    <property type="entry name" value="ABC1_TM_sf"/>
</dbReference>
<dbReference type="FunFam" id="1.20.1560.10:FF:000055">
    <property type="entry name" value="ABC multidrug transporter (Eurofung)"/>
    <property type="match status" value="1"/>
</dbReference>
<dbReference type="CDD" id="cd18580">
    <property type="entry name" value="ABC_6TM_ABCC_D2"/>
    <property type="match status" value="1"/>
</dbReference>
<evidence type="ECO:0000259" key="12">
    <source>
        <dbReference type="PROSITE" id="PS50929"/>
    </source>
</evidence>
<evidence type="ECO:0000256" key="5">
    <source>
        <dbReference type="ARBA" id="ARBA00022741"/>
    </source>
</evidence>
<feature type="domain" description="ABC transmembrane type-1" evidence="12">
    <location>
        <begin position="281"/>
        <end position="550"/>
    </location>
</feature>
<dbReference type="InterPro" id="IPR050173">
    <property type="entry name" value="ABC_transporter_C-like"/>
</dbReference>
<dbReference type="SUPFAM" id="SSF52540">
    <property type="entry name" value="P-loop containing nucleoside triphosphate hydrolases"/>
    <property type="match status" value="2"/>
</dbReference>
<evidence type="ECO:0000256" key="10">
    <source>
        <dbReference type="SAM" id="Phobius"/>
    </source>
</evidence>
<dbReference type="PANTHER" id="PTHR24223">
    <property type="entry name" value="ATP-BINDING CASSETTE SUB-FAMILY C"/>
    <property type="match status" value="1"/>
</dbReference>
<dbReference type="SUPFAM" id="SSF90123">
    <property type="entry name" value="ABC transporter transmembrane region"/>
    <property type="match status" value="2"/>
</dbReference>
<feature type="transmembrane region" description="Helical" evidence="10">
    <location>
        <begin position="992"/>
        <end position="1014"/>
    </location>
</feature>
<evidence type="ECO:0000256" key="8">
    <source>
        <dbReference type="ARBA" id="ARBA00023136"/>
    </source>
</evidence>
<dbReference type="GO" id="GO:0005524">
    <property type="term" value="F:ATP binding"/>
    <property type="evidence" value="ECO:0007669"/>
    <property type="project" value="UniProtKB-KW"/>
</dbReference>
<proteinExistence type="predicted"/>
<reference evidence="13" key="1">
    <citation type="submission" date="2022-10" db="EMBL/GenBank/DDBJ databases">
        <title>Determination and structural analysis of whole genome sequence of Sarocladium strictum F4-1.</title>
        <authorList>
            <person name="Hu L."/>
            <person name="Jiang Y."/>
        </authorList>
    </citation>
    <scope>NUCLEOTIDE SEQUENCE</scope>
    <source>
        <strain evidence="13">F4-1</strain>
    </source>
</reference>
<evidence type="ECO:0000256" key="9">
    <source>
        <dbReference type="SAM" id="MobiDB-lite"/>
    </source>
</evidence>
<evidence type="ECO:0000259" key="11">
    <source>
        <dbReference type="PROSITE" id="PS50893"/>
    </source>
</evidence>
<feature type="transmembrane region" description="Helical" evidence="10">
    <location>
        <begin position="1131"/>
        <end position="1152"/>
    </location>
</feature>
<comment type="caution">
    <text evidence="13">The sequence shown here is derived from an EMBL/GenBank/DDBJ whole genome shotgun (WGS) entry which is preliminary data.</text>
</comment>
<dbReference type="GO" id="GO:0140359">
    <property type="term" value="F:ABC-type transporter activity"/>
    <property type="evidence" value="ECO:0007669"/>
    <property type="project" value="InterPro"/>
</dbReference>
<dbReference type="InterPro" id="IPR044746">
    <property type="entry name" value="ABCC_6TM_D1"/>
</dbReference>
<dbReference type="Pfam" id="PF00005">
    <property type="entry name" value="ABC_tran"/>
    <property type="match status" value="2"/>
</dbReference>
<evidence type="ECO:0000313" key="13">
    <source>
        <dbReference type="EMBL" id="KAK0382845.1"/>
    </source>
</evidence>
<dbReference type="InterPro" id="IPR056227">
    <property type="entry name" value="TMD0_ABC"/>
</dbReference>
<dbReference type="Proteomes" id="UP001175261">
    <property type="component" value="Unassembled WGS sequence"/>
</dbReference>
<keyword evidence="5" id="KW-0547">Nucleotide-binding</keyword>
<feature type="compositionally biased region" description="Basic and acidic residues" evidence="9">
    <location>
        <begin position="843"/>
        <end position="854"/>
    </location>
</feature>
<dbReference type="CDD" id="cd18579">
    <property type="entry name" value="ABC_6TM_ABCC_D1"/>
    <property type="match status" value="1"/>
</dbReference>
<evidence type="ECO:0000256" key="6">
    <source>
        <dbReference type="ARBA" id="ARBA00022840"/>
    </source>
</evidence>
<evidence type="ECO:0000256" key="7">
    <source>
        <dbReference type="ARBA" id="ARBA00022989"/>
    </source>
</evidence>
<feature type="transmembrane region" description="Helical" evidence="10">
    <location>
        <begin position="917"/>
        <end position="950"/>
    </location>
</feature>
<feature type="transmembrane region" description="Helical" evidence="10">
    <location>
        <begin position="32"/>
        <end position="52"/>
    </location>
</feature>
<protein>
    <recommendedName>
        <fullName evidence="15">ABC transporter</fullName>
    </recommendedName>
</protein>
<dbReference type="InterPro" id="IPR017871">
    <property type="entry name" value="ABC_transporter-like_CS"/>
</dbReference>
<keyword evidence="3" id="KW-1003">Cell membrane</keyword>
<feature type="domain" description="ABC transporter" evidence="11">
    <location>
        <begin position="1213"/>
        <end position="1462"/>
    </location>
</feature>
<comment type="subcellular location">
    <subcellularLocation>
        <location evidence="1">Cell membrane</location>
        <topology evidence="1">Multi-pass membrane protein</topology>
    </subcellularLocation>
</comment>
<dbReference type="PROSITE" id="PS50893">
    <property type="entry name" value="ABC_TRANSPORTER_2"/>
    <property type="match status" value="2"/>
</dbReference>
<keyword evidence="4 10" id="KW-0812">Transmembrane</keyword>
<feature type="transmembrane region" description="Helical" evidence="10">
    <location>
        <begin position="95"/>
        <end position="116"/>
    </location>
</feature>
<evidence type="ECO:0000313" key="14">
    <source>
        <dbReference type="Proteomes" id="UP001175261"/>
    </source>
</evidence>
<feature type="transmembrane region" description="Helical" evidence="10">
    <location>
        <begin position="1103"/>
        <end position="1125"/>
    </location>
</feature>
<dbReference type="InterPro" id="IPR003593">
    <property type="entry name" value="AAA+_ATPase"/>
</dbReference>
<evidence type="ECO:0000256" key="2">
    <source>
        <dbReference type="ARBA" id="ARBA00022448"/>
    </source>
</evidence>
<feature type="domain" description="ABC transmembrane type-1" evidence="12">
    <location>
        <begin position="885"/>
        <end position="1160"/>
    </location>
</feature>
<keyword evidence="8 10" id="KW-0472">Membrane</keyword>
<dbReference type="Gene3D" id="1.20.1560.10">
    <property type="entry name" value="ABC transporter type 1, transmembrane domain"/>
    <property type="match status" value="2"/>
</dbReference>
<feature type="transmembrane region" description="Helical" evidence="10">
    <location>
        <begin position="530"/>
        <end position="555"/>
    </location>
</feature>
<dbReference type="GO" id="GO:0016887">
    <property type="term" value="F:ATP hydrolysis activity"/>
    <property type="evidence" value="ECO:0007669"/>
    <property type="project" value="InterPro"/>
</dbReference>
<organism evidence="13 14">
    <name type="scientific">Sarocladium strictum</name>
    <name type="common">Black bundle disease fungus</name>
    <name type="synonym">Acremonium strictum</name>
    <dbReference type="NCBI Taxonomy" id="5046"/>
    <lineage>
        <taxon>Eukaryota</taxon>
        <taxon>Fungi</taxon>
        <taxon>Dikarya</taxon>
        <taxon>Ascomycota</taxon>
        <taxon>Pezizomycotina</taxon>
        <taxon>Sordariomycetes</taxon>
        <taxon>Hypocreomycetidae</taxon>
        <taxon>Hypocreales</taxon>
        <taxon>Sarocladiaceae</taxon>
        <taxon>Sarocladium</taxon>
    </lineage>
</organism>
<dbReference type="PANTHER" id="PTHR24223:SF345">
    <property type="entry name" value="ABC MULTIDRUG TRANSPORTER (EUROFUNG)"/>
    <property type="match status" value="1"/>
</dbReference>
<evidence type="ECO:0008006" key="15">
    <source>
        <dbReference type="Google" id="ProtNLM"/>
    </source>
</evidence>
<feature type="transmembrane region" description="Helical" evidence="10">
    <location>
        <begin position="64"/>
        <end position="89"/>
    </location>
</feature>
<feature type="region of interest" description="Disordered" evidence="9">
    <location>
        <begin position="829"/>
        <end position="862"/>
    </location>
</feature>
<dbReference type="InterPro" id="IPR027417">
    <property type="entry name" value="P-loop_NTPase"/>
</dbReference>
<dbReference type="InterPro" id="IPR011527">
    <property type="entry name" value="ABC1_TM_dom"/>
</dbReference>
<keyword evidence="14" id="KW-1185">Reference proteome</keyword>
<dbReference type="GO" id="GO:0005886">
    <property type="term" value="C:plasma membrane"/>
    <property type="evidence" value="ECO:0007669"/>
    <property type="project" value="UniProtKB-SubCell"/>
</dbReference>
<dbReference type="FunFam" id="1.20.1560.10:FF:000066">
    <property type="entry name" value="ABC multidrug transporter (Eurofung)"/>
    <property type="match status" value="1"/>
</dbReference>
<name>A0AA39G8Y2_SARSR</name>
<dbReference type="InterPro" id="IPR044726">
    <property type="entry name" value="ABCC_6TM_D2"/>
</dbReference>
<dbReference type="PROSITE" id="PS00211">
    <property type="entry name" value="ABC_TRANSPORTER_1"/>
    <property type="match status" value="2"/>
</dbReference>
<keyword evidence="2" id="KW-0813">Transport</keyword>
<dbReference type="PROSITE" id="PS50929">
    <property type="entry name" value="ABC_TM1F"/>
    <property type="match status" value="2"/>
</dbReference>
<feature type="transmembrane region" description="Helical" evidence="10">
    <location>
        <begin position="491"/>
        <end position="510"/>
    </location>
</feature>
<feature type="transmembrane region" description="Helical" evidence="10">
    <location>
        <begin position="882"/>
        <end position="905"/>
    </location>
</feature>
<evidence type="ECO:0000256" key="1">
    <source>
        <dbReference type="ARBA" id="ARBA00004651"/>
    </source>
</evidence>
<gene>
    <name evidence="13" type="ORF">NLU13_9940</name>
</gene>
<dbReference type="EMBL" id="JAPDFR010000010">
    <property type="protein sequence ID" value="KAK0382845.1"/>
    <property type="molecule type" value="Genomic_DNA"/>
</dbReference>
<feature type="transmembrane region" description="Helical" evidence="10">
    <location>
        <begin position="128"/>
        <end position="146"/>
    </location>
</feature>
<dbReference type="Gene3D" id="3.40.50.300">
    <property type="entry name" value="P-loop containing nucleotide triphosphate hydrolases"/>
    <property type="match status" value="2"/>
</dbReference>
<sequence length="1478" mass="161726">MSSPVCLNDDSFGPAVQGCRGDFDFTQKFEHIVLSIVPASVLVAFASARIVILSRKTPIIHGNLFKYIKIVSWGVYTALQLSILVVLATGTPSDVHGLSIASAVLVFVAAGISIPLSCLEHANAVKPSALLGSFLALTILFDIAQSRTRWLTTWAPHHVSVAILYSTSLGLKIVLLVLEAIPKTRWMDWVPSEHSPEESMNMYTHGVWSWLNKLLLTGNRTILSVDSLYPLDSRIRATELYQQLNDHLRIESCRRDPRFGLLKDLARTLTVPYLLPVVPRLAFSGFKFCQPLLIKKTLEYLSEDANTASKNIGYGLIGAAGLVYSMLAVSNGFYTYWNNKALYQTRGCLSAAIYRKTAIAKLTTADDSAALTLMSTDIEKIIMGGEFVHTIWASVLEVAIGLWLLQRQVGIAFLAPIVTIIVCSTVTFGLSSVMSKRQKVWMAAIEQRVGLTSNAIANMKLCKLSGMATTVAERIQALRVNEIADGRKMRWVSIICTMMGFFPYTMAPTFTYAVAAQDLDVSTIFTSQAYIMLVTNPIVLLFQVYPSVIAALACLQRIQKFLVSEPRTDYRHFTHSDQKMGEKDLDPTPQLGQKAFLVEEGSAGWSPDCMVLSNVTVAIPAAELTLIVGPVACGKSTFCKVLLGEIPFFSGSVKVNFAQQKVAYCEQAAFLYNASLKQNIVGLYLFDQQRYDEVIQATLLDTDIQRLPQGSDTKLGSDGIMLSGGQRQRVAVARALYSGADVLIFDDVLSGLDSDTDAELFRRVFGTGGFLRQRGATIVVCTHSISHLPEADHIIAFAADGTVVEQGSFNDLENNQNYIQSLGVRKAESTASGIKEPTASSKSEAEPSPKRPEEVSPELEDTARQSGDWSVYGYWFKNVHPMAIVGLVIGSLSHGFLEAFCTIWLNYWAENTFDKSHSFYICVLGLLRAAEFILTTMAVVVVTIVMITFAGSKLHWAAIKTVATAPLSFFTSTDTGKVTNLFSQDMTMIDGALLFALTNFCLNLPEAVGSGFVIAAASPYLAIGYPFLIFILYLIQNFYLRTSRQLRLLDLETKSPLYTNFIDTMKGIATIRAYRWEDQLIERNDFLLDTSQRPAYLLAMIQAWLSFVMQLLVAVLAVILFSLATQLRANAGLTGASLLSLLNFSTVLFMLIRSYTRLETCIGAVNRLRTFSATVKPEDQPGEDVVPPLSWPEEGRIDICHVSASFGVTPGPTHKEPETEAPSDESPCVLRGINLSIAAGEKVALCGRTGSGKSSLILLLGRLLEPLPTCADNIHIDGLSLQSISRGALRERILIIPQDAVFLPDGSSIKDHVDPYGAATPPECSAALETVGLAGFIEDRGGLQAGMSADDLSAGQKQLFCLGRAILRKRVRERDPGCNSKGGILLLDEVSSNVDKVTDRKMQEIIKAEFQAYTIVMVSHRLQMVVDYFDRVVVLDKGVVVESGAPKQLIKSAGSRFGELWAISNRGNVSTGSSKLDS</sequence>
<evidence type="ECO:0000256" key="3">
    <source>
        <dbReference type="ARBA" id="ARBA00022475"/>
    </source>
</evidence>
<accession>A0AA39G8Y2</accession>
<evidence type="ECO:0000256" key="4">
    <source>
        <dbReference type="ARBA" id="ARBA00022692"/>
    </source>
</evidence>
<keyword evidence="7 10" id="KW-1133">Transmembrane helix</keyword>
<feature type="transmembrane region" description="Helical" evidence="10">
    <location>
        <begin position="411"/>
        <end position="433"/>
    </location>
</feature>
<feature type="transmembrane region" description="Helical" evidence="10">
    <location>
        <begin position="158"/>
        <end position="178"/>
    </location>
</feature>
<dbReference type="Pfam" id="PF24357">
    <property type="entry name" value="TMD0_ABC"/>
    <property type="match status" value="1"/>
</dbReference>